<evidence type="ECO:0000313" key="1">
    <source>
        <dbReference type="EMBL" id="CDX01515.1"/>
    </source>
</evidence>
<dbReference type="AlphaFoldDB" id="A0A098AZH5"/>
<reference evidence="1" key="1">
    <citation type="submission" date="2014-07" db="EMBL/GenBank/DDBJ databases">
        <authorList>
            <person name="Hornung V.Bastian."/>
        </authorList>
    </citation>
    <scope>NUCLEOTIDE SEQUENCE</scope>
    <source>
        <strain evidence="1">PCE-S</strain>
    </source>
</reference>
<name>A0A098AZH5_DESHA</name>
<gene>
    <name evidence="1" type="ORF">DPCES_1628</name>
</gene>
<dbReference type="EMBL" id="LK996017">
    <property type="protein sequence ID" value="CDX01515.1"/>
    <property type="molecule type" value="Genomic_DNA"/>
</dbReference>
<proteinExistence type="predicted"/>
<organism evidence="1">
    <name type="scientific">Desulfitobacterium hafniense</name>
    <name type="common">Desulfitobacterium frappieri</name>
    <dbReference type="NCBI Taxonomy" id="49338"/>
    <lineage>
        <taxon>Bacteria</taxon>
        <taxon>Bacillati</taxon>
        <taxon>Bacillota</taxon>
        <taxon>Clostridia</taxon>
        <taxon>Eubacteriales</taxon>
        <taxon>Desulfitobacteriaceae</taxon>
        <taxon>Desulfitobacterium</taxon>
    </lineage>
</organism>
<dbReference type="PATRIC" id="fig|49338.4.peg.1750"/>
<protein>
    <submittedName>
        <fullName evidence="1">Uncharacterized protein</fullName>
    </submittedName>
</protein>
<accession>A0A098AZH5</accession>
<sequence length="144" mass="15946">MLYCLKCKKQAYKTHKCDVMSLVAITKDCKGIADGLYDLGIEIISASSFTYRAGSTNSTISIDINLKKDSLIGLLGDFPAGWEIYTEMVSADRLRLPIVILGYSETVENTMVDARIVQVTGEFERFLQGFDPQAIKSVATLKYS</sequence>